<protein>
    <recommendedName>
        <fullName evidence="4">Iron-related transcription factor 3 bHLH domain-containing protein</fullName>
    </recommendedName>
</protein>
<dbReference type="EMBL" id="JAGKQM010000014">
    <property type="protein sequence ID" value="KAH0882749.1"/>
    <property type="molecule type" value="Genomic_DNA"/>
</dbReference>
<evidence type="ECO:0000313" key="6">
    <source>
        <dbReference type="Proteomes" id="UP000824890"/>
    </source>
</evidence>
<evidence type="ECO:0000313" key="5">
    <source>
        <dbReference type="EMBL" id="KAH0882749.1"/>
    </source>
</evidence>
<feature type="region of interest" description="Disordered" evidence="3">
    <location>
        <begin position="264"/>
        <end position="284"/>
    </location>
</feature>
<gene>
    <name evidence="5" type="ORF">HID58_058845</name>
</gene>
<name>A0ABQ7ZR74_BRANA</name>
<dbReference type="Pfam" id="PF23177">
    <property type="entry name" value="bHLH_IRO3"/>
    <property type="match status" value="1"/>
</dbReference>
<evidence type="ECO:0000259" key="4">
    <source>
        <dbReference type="Pfam" id="PF23177"/>
    </source>
</evidence>
<dbReference type="InterPro" id="IPR057075">
    <property type="entry name" value="bHLH_IRO3"/>
</dbReference>
<organism evidence="5 6">
    <name type="scientific">Brassica napus</name>
    <name type="common">Rape</name>
    <dbReference type="NCBI Taxonomy" id="3708"/>
    <lineage>
        <taxon>Eukaryota</taxon>
        <taxon>Viridiplantae</taxon>
        <taxon>Streptophyta</taxon>
        <taxon>Embryophyta</taxon>
        <taxon>Tracheophyta</taxon>
        <taxon>Spermatophyta</taxon>
        <taxon>Magnoliopsida</taxon>
        <taxon>eudicotyledons</taxon>
        <taxon>Gunneridae</taxon>
        <taxon>Pentapetalae</taxon>
        <taxon>rosids</taxon>
        <taxon>malvids</taxon>
        <taxon>Brassicales</taxon>
        <taxon>Brassicaceae</taxon>
        <taxon>Brassiceae</taxon>
        <taxon>Brassica</taxon>
    </lineage>
</organism>
<keyword evidence="6" id="KW-1185">Reference proteome</keyword>
<accession>A0ABQ7ZR74</accession>
<dbReference type="PANTHER" id="PTHR47075:SF9">
    <property type="entry name" value="TRANSCRIPTION FACTOR BHLH47"/>
    <property type="match status" value="1"/>
</dbReference>
<evidence type="ECO:0000256" key="3">
    <source>
        <dbReference type="SAM" id="MobiDB-lite"/>
    </source>
</evidence>
<reference evidence="5 6" key="1">
    <citation type="submission" date="2021-05" db="EMBL/GenBank/DDBJ databases">
        <title>Genome Assembly of Synthetic Allotetraploid Brassica napus Reveals Homoeologous Exchanges between Subgenomes.</title>
        <authorList>
            <person name="Davis J.T."/>
        </authorList>
    </citation>
    <scope>NUCLEOTIDE SEQUENCE [LARGE SCALE GENOMIC DNA]</scope>
    <source>
        <strain evidence="6">cv. Da-Ae</strain>
        <tissue evidence="5">Seedling</tissue>
    </source>
</reference>
<dbReference type="PANTHER" id="PTHR47075">
    <property type="entry name" value="TRANSCRIPTION FACTOR BHLH47"/>
    <property type="match status" value="1"/>
</dbReference>
<proteinExistence type="predicted"/>
<evidence type="ECO:0000256" key="1">
    <source>
        <dbReference type="ARBA" id="ARBA00023125"/>
    </source>
</evidence>
<keyword evidence="1" id="KW-0238">DNA-binding</keyword>
<keyword evidence="2" id="KW-0539">Nucleus</keyword>
<comment type="caution">
    <text evidence="5">The sequence shown here is derived from an EMBL/GenBank/DDBJ whole genome shotgun (WGS) entry which is preliminary data.</text>
</comment>
<feature type="region of interest" description="Disordered" evidence="3">
    <location>
        <begin position="1"/>
        <end position="20"/>
    </location>
</feature>
<feature type="non-terminal residue" evidence="5">
    <location>
        <position position="1"/>
    </location>
</feature>
<dbReference type="Proteomes" id="UP000824890">
    <property type="component" value="Unassembled WGS sequence"/>
</dbReference>
<feature type="domain" description="Iron-related transcription factor 3 bHLH" evidence="4">
    <location>
        <begin position="25"/>
        <end position="112"/>
    </location>
</feature>
<evidence type="ECO:0000256" key="2">
    <source>
        <dbReference type="ARBA" id="ARBA00023242"/>
    </source>
</evidence>
<sequence length="284" mass="32623">KKKKKTGSKTPSISTNEANASVDERRKVLKRINKAVRERIICEHLNELFIELANSLAGYILNKMVLALVLTMNQNSGRVSVLCEATQFLKDVFGQIESLINGHTCLLSDSNYPQRRMSSKEETSVLETEISRLQSEIEARVNQSKPDLNTSPAPEYHHHYQQHYYISFTFLHNRLHNFRVKNTLFHACVASIIVTPHHNVKRNLNSYRYKIKPLQTLISHSFYWNWIQHQVKDRTKKICSKIPFLPASYSANNQLNMTIQSSGVKTSASLPKSLRGPKSNMQNM</sequence>